<proteinExistence type="predicted"/>
<name>A0ACC2I0L3_9PLEO</name>
<organism evidence="1 2">
    <name type="scientific">Boeremia exigua</name>
    <dbReference type="NCBI Taxonomy" id="749465"/>
    <lineage>
        <taxon>Eukaryota</taxon>
        <taxon>Fungi</taxon>
        <taxon>Dikarya</taxon>
        <taxon>Ascomycota</taxon>
        <taxon>Pezizomycotina</taxon>
        <taxon>Dothideomycetes</taxon>
        <taxon>Pleosporomycetidae</taxon>
        <taxon>Pleosporales</taxon>
        <taxon>Pleosporineae</taxon>
        <taxon>Didymellaceae</taxon>
        <taxon>Boeremia</taxon>
    </lineage>
</organism>
<keyword evidence="2" id="KW-1185">Reference proteome</keyword>
<evidence type="ECO:0000313" key="2">
    <source>
        <dbReference type="Proteomes" id="UP001153331"/>
    </source>
</evidence>
<sequence>MAVPPAFPEGLPIEDRSKDIKIPIVTLIVFSSFFVILRLYVSCSNRNFFQLTDHFLWTGHVMAVVGAIFGYMQAEVGGGRHVWDPIQTPENLEKYLRWLWFGQLFNLYGMAFIKLSICSYILMLDFSKAYRIIIWLSIILHVGINFVFPSIILLGECQPISKHWDIAGTQPGSCWGDKPRVISGYSGAATNILTDLIYTLAPLVYISRVQLPKRTLWGVRAVFLLGLITTAISALKLYEMKSLYSSPDPTWSGVNLSIYAIAEVFVGAFTASLPPLRKTFETLLRRVIPESIMGSSARSRKGTGKSTGNSYAMKDIGNSYVMKEVGNSYVLNGNAMGSSKRPKHDLDNDSEHSMLEAQRSVEEKDHVGTITCTTEISIGADTRSIMSRGDNWV</sequence>
<reference evidence="1" key="1">
    <citation type="submission" date="2022-11" db="EMBL/GenBank/DDBJ databases">
        <title>Genome Sequence of Boeremia exigua.</title>
        <authorList>
            <person name="Buettner E."/>
        </authorList>
    </citation>
    <scope>NUCLEOTIDE SEQUENCE</scope>
    <source>
        <strain evidence="1">CU02</strain>
    </source>
</reference>
<dbReference type="Proteomes" id="UP001153331">
    <property type="component" value="Unassembled WGS sequence"/>
</dbReference>
<protein>
    <submittedName>
        <fullName evidence="1">Uncharacterized protein</fullName>
    </submittedName>
</protein>
<evidence type="ECO:0000313" key="1">
    <source>
        <dbReference type="EMBL" id="KAJ8108650.1"/>
    </source>
</evidence>
<gene>
    <name evidence="1" type="ORF">OPT61_g8024</name>
</gene>
<dbReference type="EMBL" id="JAPHNI010000717">
    <property type="protein sequence ID" value="KAJ8108650.1"/>
    <property type="molecule type" value="Genomic_DNA"/>
</dbReference>
<comment type="caution">
    <text evidence="1">The sequence shown here is derived from an EMBL/GenBank/DDBJ whole genome shotgun (WGS) entry which is preliminary data.</text>
</comment>
<accession>A0ACC2I0L3</accession>